<gene>
    <name evidence="1" type="ORF">NITFAB_2095</name>
</gene>
<evidence type="ECO:0008006" key="2">
    <source>
        <dbReference type="Google" id="ProtNLM"/>
    </source>
</evidence>
<reference evidence="1" key="1">
    <citation type="submission" date="2018-05" db="EMBL/GenBank/DDBJ databases">
        <authorList>
            <person name="Lanie J.A."/>
            <person name="Ng W.-L."/>
            <person name="Kazmierczak K.M."/>
            <person name="Andrzejewski T.M."/>
            <person name="Davidsen T.M."/>
            <person name="Wayne K.J."/>
            <person name="Tettelin H."/>
            <person name="Glass J.I."/>
            <person name="Rusch D."/>
            <person name="Podicherti R."/>
            <person name="Tsui H.-C.T."/>
            <person name="Winkler M.E."/>
        </authorList>
    </citation>
    <scope>NUCLEOTIDE SEQUENCE</scope>
    <source>
        <strain evidence="1">KNB</strain>
    </source>
</reference>
<dbReference type="EMBL" id="LS423452">
    <property type="protein sequence ID" value="SPS06502.1"/>
    <property type="molecule type" value="Genomic_DNA"/>
</dbReference>
<sequence length="286" mass="32258">MNAGKIASVILLTLSLLLLTLSLLGCANLDEVREYATESAKFSAYTELTTRFRDTYEREQPYLSGEPAQQAQENDRRRKAAYNDLLKIHRGVALYMQTLAILAGEDTFSLSGEIDSLAGGIKAYPDLGIDAKHVDALAGITKTVTKWISASRQQNAVRNMVREGHEPLQTTLDGMNSLIRYYRKTNENEHKTVLGFFEVEMLFLDAPEDKLLEALARAHLQNKVREYSQAQQKYDNAEQGIMRIAEGHRKLFEGIDKLSSAEIRSAISKFAKDIKSVRQNLQYVHE</sequence>
<proteinExistence type="predicted"/>
<dbReference type="AlphaFoldDB" id="A0A2X0R8S7"/>
<evidence type="ECO:0000313" key="1">
    <source>
        <dbReference type="EMBL" id="SPS06502.1"/>
    </source>
</evidence>
<name>A0A2X0R8S7_9PROT</name>
<dbReference type="PROSITE" id="PS51257">
    <property type="entry name" value="PROKAR_LIPOPROTEIN"/>
    <property type="match status" value="1"/>
</dbReference>
<accession>A0A2X0R8S7</accession>
<protein>
    <recommendedName>
        <fullName evidence="2">Lipoprotein</fullName>
    </recommendedName>
</protein>
<organism evidence="1">
    <name type="scientific">Candidatus Nitrotoga fabula</name>
    <dbReference type="NCBI Taxonomy" id="2182327"/>
    <lineage>
        <taxon>Bacteria</taxon>
        <taxon>Pseudomonadati</taxon>
        <taxon>Pseudomonadota</taxon>
        <taxon>Betaproteobacteria</taxon>
        <taxon>Nitrosomonadales</taxon>
        <taxon>Gallionellaceae</taxon>
        <taxon>Candidatus Nitrotoga</taxon>
    </lineage>
</organism>